<dbReference type="AlphaFoldDB" id="A0A0P6ZI71"/>
<feature type="signal peptide" evidence="1">
    <location>
        <begin position="1"/>
        <end position="25"/>
    </location>
</feature>
<gene>
    <name evidence="4" type="primary">ygjJ</name>
    <name evidence="5" type="ORF">ACED33_07795</name>
    <name evidence="2" type="ORF">AN168_14550</name>
    <name evidence="6" type="ORF">CWO07_11910</name>
    <name evidence="3" type="ORF">Q8W38_02090</name>
    <name evidence="4" type="ORF">Q8W42_12885</name>
</gene>
<dbReference type="Proteomes" id="UP000244197">
    <property type="component" value="Unassembled WGS sequence"/>
</dbReference>
<evidence type="ECO:0000313" key="7">
    <source>
        <dbReference type="Proteomes" id="UP000050463"/>
    </source>
</evidence>
<dbReference type="EMBL" id="JBGOOW010000005">
    <property type="protein sequence ID" value="MEZ8180573.1"/>
    <property type="molecule type" value="Genomic_DNA"/>
</dbReference>
<evidence type="ECO:0000313" key="2">
    <source>
        <dbReference type="EMBL" id="KPL93829.1"/>
    </source>
</evidence>
<reference evidence="5 10" key="4">
    <citation type="submission" date="2024-06" db="EMBL/GenBank/DDBJ databases">
        <authorList>
            <person name="Steensen K."/>
            <person name="Seneca J."/>
            <person name="Bartlau N."/>
            <person name="Yu A.X."/>
            <person name="Polz M.F."/>
        </authorList>
    </citation>
    <scope>NUCLEOTIDE SEQUENCE [LARGE SCALE GENOMIC DNA]</scope>
    <source>
        <strain evidence="5 10">1F145</strain>
    </source>
</reference>
<dbReference type="Proteomes" id="UP001569200">
    <property type="component" value="Unassembled WGS sequence"/>
</dbReference>
<reference evidence="4" key="3">
    <citation type="submission" date="2023-07" db="EMBL/GenBank/DDBJ databases">
        <title>Genome content predicts the carbon catabolic preferences of heterotrophic bacteria.</title>
        <authorList>
            <person name="Gralka M."/>
        </authorList>
    </citation>
    <scope>NUCLEOTIDE SEQUENCE</scope>
    <source>
        <strain evidence="4">6E02</strain>
        <strain evidence="3">6E03</strain>
    </source>
</reference>
<proteinExistence type="predicted"/>
<evidence type="ECO:0000313" key="8">
    <source>
        <dbReference type="Proteomes" id="UP000244197"/>
    </source>
</evidence>
<dbReference type="NCBIfam" id="NF041442">
    <property type="entry name" value="YgjJ"/>
    <property type="match status" value="1"/>
</dbReference>
<evidence type="ECO:0000313" key="4">
    <source>
        <dbReference type="EMBL" id="MDP2501606.1"/>
    </source>
</evidence>
<keyword evidence="1" id="KW-0732">Signal</keyword>
<feature type="chain" id="PRO_5015043722" evidence="1">
    <location>
        <begin position="26"/>
        <end position="354"/>
    </location>
</feature>
<evidence type="ECO:0000313" key="3">
    <source>
        <dbReference type="EMBL" id="MDP2488109.1"/>
    </source>
</evidence>
<reference evidence="2 7" key="1">
    <citation type="submission" date="2015-08" db="EMBL/GenBank/DDBJ databases">
        <title>Draft Genome Sequence of Vibrio splendidus UCD-SED7.</title>
        <authorList>
            <person name="Lee R.D."/>
            <person name="Lang J.M."/>
            <person name="Coil D.A."/>
            <person name="Jospin G."/>
            <person name="Eisen J.A."/>
        </authorList>
    </citation>
    <scope>NUCLEOTIDE SEQUENCE [LARGE SCALE GENOMIC DNA]</scope>
    <source>
        <strain evidence="2 7">UCD-SED7</strain>
    </source>
</reference>
<dbReference type="Proteomes" id="UP000050463">
    <property type="component" value="Unassembled WGS sequence"/>
</dbReference>
<dbReference type="RefSeq" id="WP_004734431.1">
    <property type="nucleotide sequence ID" value="NZ_CAWMQV010000102.1"/>
</dbReference>
<accession>A0A1C3J4U6</accession>
<evidence type="ECO:0000256" key="1">
    <source>
        <dbReference type="SAM" id="SignalP"/>
    </source>
</evidence>
<comment type="caution">
    <text evidence="4">The sequence shown here is derived from an EMBL/GenBank/DDBJ whole genome shotgun (WGS) entry which is preliminary data.</text>
</comment>
<dbReference type="InterPro" id="IPR048107">
    <property type="entry name" value="YgjJ-like"/>
</dbReference>
<accession>A0A0P6ZI71</accession>
<dbReference type="EMBL" id="JAUYVK010000002">
    <property type="protein sequence ID" value="MDP2488109.1"/>
    <property type="molecule type" value="Genomic_DNA"/>
</dbReference>
<sequence>MKSSFTKNTLITSCILAALSTTAHAEESAANHSDTQPPQTETETLFNFYGELGLGGHVALEGDDKGRYADGTYIEAGLAIEHGNWFGLAYMEGWTVQADDEGNAWATGHGWGGFEGGFNRFYAGYRTDNKTEFMIGRMDSSLDDVQWWGDPTVEYGYAISNTRDVHLGVKIQNLEGKLRYSVSFAPESDFSEDDALVHFGKYDSFADQWKDKNAMVNGYLQYDLTDDLTLMGGGEVRNNDGGELLLLGAEYKNFATRVWHDTDKGNQESFGSESGIQTSAWYEAAQGVYLSAAYNYANFDGDNGDKEITSYINAGVWYEYGNGAFATAFDSRFGVGSDTEIGDAQVFAMQYFYW</sequence>
<dbReference type="SUPFAM" id="SSF56935">
    <property type="entry name" value="Porins"/>
    <property type="match status" value="1"/>
</dbReference>
<evidence type="ECO:0000313" key="5">
    <source>
        <dbReference type="EMBL" id="MEZ8180573.1"/>
    </source>
</evidence>
<protein>
    <submittedName>
        <fullName evidence="4">Protein YgjJ</fullName>
    </submittedName>
</protein>
<reference evidence="6 8" key="2">
    <citation type="submission" date="2017-11" db="EMBL/GenBank/DDBJ databases">
        <title>Population delineation of vibrios coincides with oyster pathogenicity.</title>
        <authorList>
            <person name="Bruto M."/>
            <person name="Labreuche Y."/>
            <person name="James A."/>
            <person name="Piel D."/>
            <person name="Chenivesse S."/>
            <person name="Petton B."/>
            <person name="Polz M.F."/>
            <person name="Le Roux F."/>
        </authorList>
    </citation>
    <scope>NUCLEOTIDE SEQUENCE [LARGE SCALE GENOMIC DNA]</scope>
    <source>
        <strain evidence="6 8">FF_144</strain>
    </source>
</reference>
<dbReference type="Proteomes" id="UP001177883">
    <property type="component" value="Unassembled WGS sequence"/>
</dbReference>
<dbReference type="EMBL" id="LIZK01000005">
    <property type="protein sequence ID" value="KPL93829.1"/>
    <property type="molecule type" value="Genomic_DNA"/>
</dbReference>
<keyword evidence="10" id="KW-1185">Reference proteome</keyword>
<dbReference type="GeneID" id="72398367"/>
<dbReference type="Proteomes" id="UP001177935">
    <property type="component" value="Unassembled WGS sequence"/>
</dbReference>
<organism evidence="4 9">
    <name type="scientific">Vibrio splendidus</name>
    <dbReference type="NCBI Taxonomy" id="29497"/>
    <lineage>
        <taxon>Bacteria</taxon>
        <taxon>Pseudomonadati</taxon>
        <taxon>Pseudomonadota</taxon>
        <taxon>Gammaproteobacteria</taxon>
        <taxon>Vibrionales</taxon>
        <taxon>Vibrionaceae</taxon>
        <taxon>Vibrio</taxon>
    </lineage>
</organism>
<evidence type="ECO:0000313" key="9">
    <source>
        <dbReference type="Proteomes" id="UP001177935"/>
    </source>
</evidence>
<name>A0A0P6ZI71_VIBSP</name>
<evidence type="ECO:0000313" key="10">
    <source>
        <dbReference type="Proteomes" id="UP001569200"/>
    </source>
</evidence>
<dbReference type="EMBL" id="JAUYVL010000006">
    <property type="protein sequence ID" value="MDP2501606.1"/>
    <property type="molecule type" value="Genomic_DNA"/>
</dbReference>
<evidence type="ECO:0000313" key="6">
    <source>
        <dbReference type="EMBL" id="PTP34547.1"/>
    </source>
</evidence>
<dbReference type="EMBL" id="PIFK01000021">
    <property type="protein sequence ID" value="PTP34547.1"/>
    <property type="molecule type" value="Genomic_DNA"/>
</dbReference>